<feature type="transmembrane region" description="Helical" evidence="5">
    <location>
        <begin position="282"/>
        <end position="303"/>
    </location>
</feature>
<reference evidence="6 7" key="1">
    <citation type="submission" date="2015-11" db="EMBL/GenBank/DDBJ databases">
        <title>Draft genome sequences of new species of the genus Lactobacillus isolated from orchardgrass silage.</title>
        <authorList>
            <person name="Tohno M."/>
            <person name="Tanizawa Y."/>
            <person name="Arita M."/>
        </authorList>
    </citation>
    <scope>NUCLEOTIDE SEQUENCE [LARGE SCALE GENOMIC DNA]</scope>
    <source>
        <strain evidence="6 7">IWT140</strain>
    </source>
</reference>
<accession>A0A1Z5IST2</accession>
<feature type="transmembrane region" description="Helical" evidence="5">
    <location>
        <begin position="380"/>
        <end position="399"/>
    </location>
</feature>
<keyword evidence="2 5" id="KW-0812">Transmembrane</keyword>
<dbReference type="EMBL" id="BCMH01000028">
    <property type="protein sequence ID" value="GAX04668.1"/>
    <property type="molecule type" value="Genomic_DNA"/>
</dbReference>
<dbReference type="AlphaFoldDB" id="A0A1Z5IST2"/>
<dbReference type="PANTHER" id="PTHR43424">
    <property type="entry name" value="LOCUS PUTATIVE PROTEIN 1-RELATED"/>
    <property type="match status" value="1"/>
</dbReference>
<dbReference type="Proteomes" id="UP000198430">
    <property type="component" value="Unassembled WGS sequence"/>
</dbReference>
<evidence type="ECO:0000313" key="6">
    <source>
        <dbReference type="EMBL" id="GAX04668.1"/>
    </source>
</evidence>
<dbReference type="PANTHER" id="PTHR43424:SF1">
    <property type="entry name" value="LOCUS PUTATIVE PROTEIN 1-RELATED"/>
    <property type="match status" value="1"/>
</dbReference>
<feature type="transmembrane region" description="Helical" evidence="5">
    <location>
        <begin position="164"/>
        <end position="183"/>
    </location>
</feature>
<keyword evidence="7" id="KW-1185">Reference proteome</keyword>
<organism evidence="6 7">
    <name type="scientific">Secundilactobacillus pentosiphilus</name>
    <dbReference type="NCBI Taxonomy" id="1714682"/>
    <lineage>
        <taxon>Bacteria</taxon>
        <taxon>Bacillati</taxon>
        <taxon>Bacillota</taxon>
        <taxon>Bacilli</taxon>
        <taxon>Lactobacillales</taxon>
        <taxon>Lactobacillaceae</taxon>
        <taxon>Secundilactobacillus</taxon>
    </lineage>
</organism>
<evidence type="ECO:0000256" key="4">
    <source>
        <dbReference type="ARBA" id="ARBA00023136"/>
    </source>
</evidence>
<dbReference type="GO" id="GO:0016020">
    <property type="term" value="C:membrane"/>
    <property type="evidence" value="ECO:0007669"/>
    <property type="project" value="UniProtKB-SubCell"/>
</dbReference>
<dbReference type="CDD" id="cd13128">
    <property type="entry name" value="MATE_Wzx_like"/>
    <property type="match status" value="1"/>
</dbReference>
<evidence type="ECO:0000256" key="1">
    <source>
        <dbReference type="ARBA" id="ARBA00004141"/>
    </source>
</evidence>
<keyword evidence="3 5" id="KW-1133">Transmembrane helix</keyword>
<evidence type="ECO:0000313" key="7">
    <source>
        <dbReference type="Proteomes" id="UP000198430"/>
    </source>
</evidence>
<feature type="transmembrane region" description="Helical" evidence="5">
    <location>
        <begin position="434"/>
        <end position="457"/>
    </location>
</feature>
<evidence type="ECO:0000256" key="2">
    <source>
        <dbReference type="ARBA" id="ARBA00022692"/>
    </source>
</evidence>
<dbReference type="Pfam" id="PF01943">
    <property type="entry name" value="Polysacc_synt"/>
    <property type="match status" value="1"/>
</dbReference>
<proteinExistence type="predicted"/>
<comment type="subcellular location">
    <subcellularLocation>
        <location evidence="1">Membrane</location>
        <topology evidence="1">Multi-pass membrane protein</topology>
    </subcellularLocation>
</comment>
<dbReference type="InterPro" id="IPR052556">
    <property type="entry name" value="PolySynth_Transporter"/>
</dbReference>
<feature type="transmembrane region" description="Helical" evidence="5">
    <location>
        <begin position="249"/>
        <end position="270"/>
    </location>
</feature>
<name>A0A1Z5IST2_9LACO</name>
<feature type="transmembrane region" description="Helical" evidence="5">
    <location>
        <begin position="112"/>
        <end position="133"/>
    </location>
</feature>
<protein>
    <submittedName>
        <fullName evidence="6">PST family polysaccharide transporter</fullName>
    </submittedName>
</protein>
<feature type="transmembrane region" description="Helical" evidence="5">
    <location>
        <begin position="41"/>
        <end position="62"/>
    </location>
</feature>
<feature type="transmembrane region" description="Helical" evidence="5">
    <location>
        <begin position="411"/>
        <end position="428"/>
    </location>
</feature>
<feature type="transmembrane region" description="Helical" evidence="5">
    <location>
        <begin position="140"/>
        <end position="158"/>
    </location>
</feature>
<keyword evidence="4 5" id="KW-0472">Membrane</keyword>
<feature type="transmembrane region" description="Helical" evidence="5">
    <location>
        <begin position="204"/>
        <end position="223"/>
    </location>
</feature>
<feature type="transmembrane region" description="Helical" evidence="5">
    <location>
        <begin position="7"/>
        <end position="29"/>
    </location>
</feature>
<feature type="transmembrane region" description="Helical" evidence="5">
    <location>
        <begin position="355"/>
        <end position="374"/>
    </location>
</feature>
<evidence type="ECO:0000256" key="5">
    <source>
        <dbReference type="SAM" id="Phobius"/>
    </source>
</evidence>
<dbReference type="RefSeq" id="WP_089089617.1">
    <property type="nucleotide sequence ID" value="NZ_BCMH01000028.1"/>
</dbReference>
<feature type="transmembrane region" description="Helical" evidence="5">
    <location>
        <begin position="315"/>
        <end position="334"/>
    </location>
</feature>
<gene>
    <name evidence="6" type="ORF">IWT140_02311</name>
</gene>
<evidence type="ECO:0000256" key="3">
    <source>
        <dbReference type="ARBA" id="ARBA00022989"/>
    </source>
</evidence>
<sequence>MRVVRNYLYNASYQVFILLVPLITTPYLARVLGPTGVGINSYTNSVIQYFILFGSIGVNLYGNRQVAFVRDDKNQLTQTFYEIFFMRIVTITIAFLAFMFFLHFVVRYQKYYWAQSLSIVAAAFDISWFFMGVENFAVTVLRNFVVKIITLISIFTLVKSYADLNTYILILSVSLLLGNLTLFPSLKRYIGSPKWRSLNLRRHFLPSVMLFVPQVATQVYLVLNKTMLGSMTSVRAAGYFDQSDKMIKMVLAVVTATGTVMLPHVANAFVNGQHEKTKQLLYRSFSFVTALSVPMTFGLMAVAPTFVPLFFTSRFGSVIPVMIIESLVILLIAWSNAIGTQYLLPTNQTKKYTTSVIIGAIVNLIVNIPLILLWGAVGAAIATVISEATVTAYQLFAIRRQVNFYNLFLDTSKYLFAGLIMFTFVFILNRKLPMTWLMLIIEVIVGILIYVSALFLLRINLVKDVRNILKK</sequence>
<feature type="transmembrane region" description="Helical" evidence="5">
    <location>
        <begin position="83"/>
        <end position="106"/>
    </location>
</feature>
<comment type="caution">
    <text evidence="6">The sequence shown here is derived from an EMBL/GenBank/DDBJ whole genome shotgun (WGS) entry which is preliminary data.</text>
</comment>
<dbReference type="InterPro" id="IPR002797">
    <property type="entry name" value="Polysacc_synth"/>
</dbReference>